<protein>
    <recommendedName>
        <fullName evidence="11">HTH myb-type domain-containing protein</fullName>
    </recommendedName>
</protein>
<keyword evidence="4" id="KW-0804">Transcription</keyword>
<evidence type="ECO:0000256" key="2">
    <source>
        <dbReference type="ARBA" id="ARBA00023015"/>
    </source>
</evidence>
<dbReference type="PROSITE" id="PS50090">
    <property type="entry name" value="MYB_LIKE"/>
    <property type="match status" value="2"/>
</dbReference>
<dbReference type="EMBL" id="CAQQ02197539">
    <property type="status" value="NOT_ANNOTATED_CDS"/>
    <property type="molecule type" value="Genomic_DNA"/>
</dbReference>
<dbReference type="STRING" id="36166.T1GJ98"/>
<evidence type="ECO:0000259" key="7">
    <source>
        <dbReference type="PROSITE" id="PS50090"/>
    </source>
</evidence>
<dbReference type="PROSITE" id="PS51294">
    <property type="entry name" value="HTH_MYB"/>
    <property type="match status" value="2"/>
</dbReference>
<feature type="domain" description="Myb-like" evidence="7">
    <location>
        <begin position="104"/>
        <end position="138"/>
    </location>
</feature>
<evidence type="ECO:0000256" key="3">
    <source>
        <dbReference type="ARBA" id="ARBA00023125"/>
    </source>
</evidence>
<dbReference type="GO" id="GO:0005634">
    <property type="term" value="C:nucleus"/>
    <property type="evidence" value="ECO:0007669"/>
    <property type="project" value="UniProtKB-SubCell"/>
</dbReference>
<keyword evidence="10" id="KW-1185">Reference proteome</keyword>
<organism evidence="9 10">
    <name type="scientific">Megaselia scalaris</name>
    <name type="common">Humpbacked fly</name>
    <name type="synonym">Phora scalaris</name>
    <dbReference type="NCBI Taxonomy" id="36166"/>
    <lineage>
        <taxon>Eukaryota</taxon>
        <taxon>Metazoa</taxon>
        <taxon>Ecdysozoa</taxon>
        <taxon>Arthropoda</taxon>
        <taxon>Hexapoda</taxon>
        <taxon>Insecta</taxon>
        <taxon>Pterygota</taxon>
        <taxon>Neoptera</taxon>
        <taxon>Endopterygota</taxon>
        <taxon>Diptera</taxon>
        <taxon>Brachycera</taxon>
        <taxon>Muscomorpha</taxon>
        <taxon>Platypezoidea</taxon>
        <taxon>Phoridae</taxon>
        <taxon>Megaseliini</taxon>
        <taxon>Megaselia</taxon>
    </lineage>
</organism>
<comment type="subcellular location">
    <subcellularLocation>
        <location evidence="1">Nucleus</location>
    </subcellularLocation>
</comment>
<dbReference type="GO" id="GO:0042795">
    <property type="term" value="P:snRNA transcription by RNA polymerase II"/>
    <property type="evidence" value="ECO:0007669"/>
    <property type="project" value="TreeGrafter"/>
</dbReference>
<dbReference type="EnsemblMetazoa" id="MESCA003542-RA">
    <property type="protein sequence ID" value="MESCA003542-PA"/>
    <property type="gene ID" value="MESCA003542"/>
</dbReference>
<feature type="domain" description="HTH myb-type" evidence="8">
    <location>
        <begin position="53"/>
        <end position="103"/>
    </location>
</feature>
<dbReference type="InterPro" id="IPR017930">
    <property type="entry name" value="Myb_dom"/>
</dbReference>
<evidence type="ECO:0000256" key="1">
    <source>
        <dbReference type="ARBA" id="ARBA00004123"/>
    </source>
</evidence>
<dbReference type="PANTHER" id="PTHR46621">
    <property type="entry name" value="SNRNA-ACTIVATING PROTEIN COMPLEX SUBUNIT 4"/>
    <property type="match status" value="1"/>
</dbReference>
<dbReference type="Proteomes" id="UP000015102">
    <property type="component" value="Unassembled WGS sequence"/>
</dbReference>
<dbReference type="InterPro" id="IPR001005">
    <property type="entry name" value="SANT/Myb"/>
</dbReference>
<dbReference type="Pfam" id="PF13921">
    <property type="entry name" value="Myb_DNA-bind_6"/>
    <property type="match status" value="1"/>
</dbReference>
<dbReference type="Gene3D" id="1.10.10.60">
    <property type="entry name" value="Homeodomain-like"/>
    <property type="match status" value="2"/>
</dbReference>
<accession>T1GJ98</accession>
<sequence>MTSMTVEIEPFIEPIEQSDSMDGEYSEASDGAEVDENSSQGSRRLLADGDGNLPGNNGRRWSRQEDQQLKQLIMQHGENYELIALNFKDRSEAQCQQRWTKVVNPELVKGPWTAEEDNKVIELVKRYGPKKWTLIASKENILGFQKGELH</sequence>
<dbReference type="SMART" id="SM00717">
    <property type="entry name" value="SANT"/>
    <property type="match status" value="2"/>
</dbReference>
<dbReference type="PANTHER" id="PTHR46621:SF1">
    <property type="entry name" value="SNRNA-ACTIVATING PROTEIN COMPLEX SUBUNIT 4"/>
    <property type="match status" value="1"/>
</dbReference>
<dbReference type="AlphaFoldDB" id="T1GJ98"/>
<reference evidence="10" key="1">
    <citation type="submission" date="2013-02" db="EMBL/GenBank/DDBJ databases">
        <authorList>
            <person name="Hughes D."/>
        </authorList>
    </citation>
    <scope>NUCLEOTIDE SEQUENCE</scope>
    <source>
        <strain>Durham</strain>
        <strain evidence="10">NC isolate 2 -- Noor lab</strain>
    </source>
</reference>
<feature type="domain" description="Myb-like" evidence="7">
    <location>
        <begin position="53"/>
        <end position="103"/>
    </location>
</feature>
<reference evidence="9" key="2">
    <citation type="submission" date="2015-06" db="UniProtKB">
        <authorList>
            <consortium name="EnsemblMetazoa"/>
        </authorList>
    </citation>
    <scope>IDENTIFICATION</scope>
</reference>
<keyword evidence="5" id="KW-0539">Nucleus</keyword>
<keyword evidence="3" id="KW-0238">DNA-binding</keyword>
<dbReference type="SUPFAM" id="SSF46689">
    <property type="entry name" value="Homeodomain-like"/>
    <property type="match status" value="1"/>
</dbReference>
<evidence type="ECO:0008006" key="11">
    <source>
        <dbReference type="Google" id="ProtNLM"/>
    </source>
</evidence>
<keyword evidence="2" id="KW-0805">Transcription regulation</keyword>
<dbReference type="GO" id="GO:0000978">
    <property type="term" value="F:RNA polymerase II cis-regulatory region sequence-specific DNA binding"/>
    <property type="evidence" value="ECO:0007669"/>
    <property type="project" value="TreeGrafter"/>
</dbReference>
<feature type="domain" description="HTH myb-type" evidence="8">
    <location>
        <begin position="104"/>
        <end position="138"/>
    </location>
</feature>
<evidence type="ECO:0000256" key="6">
    <source>
        <dbReference type="SAM" id="MobiDB-lite"/>
    </source>
</evidence>
<dbReference type="GO" id="GO:0042796">
    <property type="term" value="P:snRNA transcription by RNA polymerase III"/>
    <property type="evidence" value="ECO:0007669"/>
    <property type="project" value="TreeGrafter"/>
</dbReference>
<dbReference type="CDD" id="cd00167">
    <property type="entry name" value="SANT"/>
    <property type="match status" value="2"/>
</dbReference>
<evidence type="ECO:0000259" key="8">
    <source>
        <dbReference type="PROSITE" id="PS51294"/>
    </source>
</evidence>
<feature type="compositionally biased region" description="Acidic residues" evidence="6">
    <location>
        <begin position="19"/>
        <end position="36"/>
    </location>
</feature>
<name>T1GJ98_MEGSC</name>
<feature type="region of interest" description="Disordered" evidence="6">
    <location>
        <begin position="1"/>
        <end position="60"/>
    </location>
</feature>
<evidence type="ECO:0000256" key="4">
    <source>
        <dbReference type="ARBA" id="ARBA00023163"/>
    </source>
</evidence>
<dbReference type="GO" id="GO:0001006">
    <property type="term" value="F:RNA polymerase III type 3 promoter sequence-specific DNA binding"/>
    <property type="evidence" value="ECO:0007669"/>
    <property type="project" value="TreeGrafter"/>
</dbReference>
<proteinExistence type="predicted"/>
<dbReference type="InterPro" id="IPR009057">
    <property type="entry name" value="Homeodomain-like_sf"/>
</dbReference>
<dbReference type="HOGENOM" id="CLU_1742639_0_0_1"/>
<evidence type="ECO:0000313" key="9">
    <source>
        <dbReference type="EnsemblMetazoa" id="MESCA003542-PA"/>
    </source>
</evidence>
<dbReference type="InterPro" id="IPR051575">
    <property type="entry name" value="Myb-like_DNA-bd"/>
</dbReference>
<evidence type="ECO:0000256" key="5">
    <source>
        <dbReference type="ARBA" id="ARBA00023242"/>
    </source>
</evidence>
<evidence type="ECO:0000313" key="10">
    <source>
        <dbReference type="Proteomes" id="UP000015102"/>
    </source>
</evidence>
<dbReference type="GO" id="GO:0019185">
    <property type="term" value="C:snRNA-activating protein complex"/>
    <property type="evidence" value="ECO:0007669"/>
    <property type="project" value="TreeGrafter"/>
</dbReference>